<evidence type="ECO:0000313" key="2">
    <source>
        <dbReference type="EMBL" id="KAF2789778.1"/>
    </source>
</evidence>
<dbReference type="Proteomes" id="UP000799757">
    <property type="component" value="Unassembled WGS sequence"/>
</dbReference>
<sequence>MSPSNNVSSAMASPAAAPLVGSSSAVTISRLGSNGRIQRPVSTAGSQSSSTRSRRTRQPPPAVVGAGSSPRAGPSSKKAGTKPGARSAPTPPAPSAVAVTGLGLGMPVAPGAMSSAALPSLARVRGKRASMVPSAPMPMEPTVAPAAPSSPASSPPSPPAAVPSSSTSASRLRARRAKRAAQVLAPREEPAGGQPAPAKLDLDLLLAKIIHYCHEYVPDGILAAVDRHQPAAQQTPWVTSPASAARPKRFFVLDARTWKLTPYATAAAAQAEARRSPGIDAGNGVLVYYKEHAAYVDFMKGFAQGQREEAAKYNAKKKRGLSLPALRNPDVVRAEMAQRMLAMKERAGVAAKSRDGSPLFLLVCGALDRIKAGKV</sequence>
<organism evidence="2 3">
    <name type="scientific">Melanomma pulvis-pyrius CBS 109.77</name>
    <dbReference type="NCBI Taxonomy" id="1314802"/>
    <lineage>
        <taxon>Eukaryota</taxon>
        <taxon>Fungi</taxon>
        <taxon>Dikarya</taxon>
        <taxon>Ascomycota</taxon>
        <taxon>Pezizomycotina</taxon>
        <taxon>Dothideomycetes</taxon>
        <taxon>Pleosporomycetidae</taxon>
        <taxon>Pleosporales</taxon>
        <taxon>Melanommataceae</taxon>
        <taxon>Melanomma</taxon>
    </lineage>
</organism>
<dbReference type="AlphaFoldDB" id="A0A6A6X0Q3"/>
<feature type="compositionally biased region" description="Low complexity" evidence="1">
    <location>
        <begin position="65"/>
        <end position="88"/>
    </location>
</feature>
<evidence type="ECO:0000313" key="3">
    <source>
        <dbReference type="Proteomes" id="UP000799757"/>
    </source>
</evidence>
<name>A0A6A6X0Q3_9PLEO</name>
<dbReference type="OrthoDB" id="10571567at2759"/>
<feature type="compositionally biased region" description="Polar residues" evidence="1">
    <location>
        <begin position="21"/>
        <end position="45"/>
    </location>
</feature>
<evidence type="ECO:0000256" key="1">
    <source>
        <dbReference type="SAM" id="MobiDB-lite"/>
    </source>
</evidence>
<keyword evidence="3" id="KW-1185">Reference proteome</keyword>
<feature type="compositionally biased region" description="Low complexity" evidence="1">
    <location>
        <begin position="162"/>
        <end position="171"/>
    </location>
</feature>
<feature type="region of interest" description="Disordered" evidence="1">
    <location>
        <begin position="132"/>
        <end position="197"/>
    </location>
</feature>
<protein>
    <submittedName>
        <fullName evidence="2">Uncharacterized protein</fullName>
    </submittedName>
</protein>
<accession>A0A6A6X0Q3</accession>
<gene>
    <name evidence="2" type="ORF">K505DRAFT_89619</name>
</gene>
<feature type="region of interest" description="Disordered" evidence="1">
    <location>
        <begin position="1"/>
        <end position="104"/>
    </location>
</feature>
<proteinExistence type="predicted"/>
<feature type="compositionally biased region" description="Low complexity" evidence="1">
    <location>
        <begin position="1"/>
        <end position="18"/>
    </location>
</feature>
<dbReference type="EMBL" id="MU002114">
    <property type="protein sequence ID" value="KAF2789778.1"/>
    <property type="molecule type" value="Genomic_DNA"/>
</dbReference>
<reference evidence="2" key="1">
    <citation type="journal article" date="2020" name="Stud. Mycol.">
        <title>101 Dothideomycetes genomes: a test case for predicting lifestyles and emergence of pathogens.</title>
        <authorList>
            <person name="Haridas S."/>
            <person name="Albert R."/>
            <person name="Binder M."/>
            <person name="Bloem J."/>
            <person name="Labutti K."/>
            <person name="Salamov A."/>
            <person name="Andreopoulos B."/>
            <person name="Baker S."/>
            <person name="Barry K."/>
            <person name="Bills G."/>
            <person name="Bluhm B."/>
            <person name="Cannon C."/>
            <person name="Castanera R."/>
            <person name="Culley D."/>
            <person name="Daum C."/>
            <person name="Ezra D."/>
            <person name="Gonzalez J."/>
            <person name="Henrissat B."/>
            <person name="Kuo A."/>
            <person name="Liang C."/>
            <person name="Lipzen A."/>
            <person name="Lutzoni F."/>
            <person name="Magnuson J."/>
            <person name="Mondo S."/>
            <person name="Nolan M."/>
            <person name="Ohm R."/>
            <person name="Pangilinan J."/>
            <person name="Park H.-J."/>
            <person name="Ramirez L."/>
            <person name="Alfaro M."/>
            <person name="Sun H."/>
            <person name="Tritt A."/>
            <person name="Yoshinaga Y."/>
            <person name="Zwiers L.-H."/>
            <person name="Turgeon B."/>
            <person name="Goodwin S."/>
            <person name="Spatafora J."/>
            <person name="Crous P."/>
            <person name="Grigoriev I."/>
        </authorList>
    </citation>
    <scope>NUCLEOTIDE SEQUENCE</scope>
    <source>
        <strain evidence="2">CBS 109.77</strain>
    </source>
</reference>